<evidence type="ECO:0000259" key="1">
    <source>
        <dbReference type="Pfam" id="PF06985"/>
    </source>
</evidence>
<dbReference type="PANTHER" id="PTHR10622">
    <property type="entry name" value="HET DOMAIN-CONTAINING PROTEIN"/>
    <property type="match status" value="1"/>
</dbReference>
<protein>
    <submittedName>
        <fullName evidence="2">Heterokaryon incompatibility protein-domain-containing protein</fullName>
    </submittedName>
</protein>
<dbReference type="Proteomes" id="UP000777438">
    <property type="component" value="Unassembled WGS sequence"/>
</dbReference>
<comment type="caution">
    <text evidence="2">The sequence shown here is derived from an EMBL/GenBank/DDBJ whole genome shotgun (WGS) entry which is preliminary data.</text>
</comment>
<dbReference type="Pfam" id="PF06985">
    <property type="entry name" value="HET"/>
    <property type="match status" value="1"/>
</dbReference>
<accession>A0A9P9APS5</accession>
<dbReference type="InterPro" id="IPR010730">
    <property type="entry name" value="HET"/>
</dbReference>
<dbReference type="AlphaFoldDB" id="A0A9P9APS5"/>
<proteinExistence type="predicted"/>
<gene>
    <name evidence="2" type="ORF">B0T10DRAFT_49867</name>
</gene>
<dbReference type="EMBL" id="JAGPYM010000011">
    <property type="protein sequence ID" value="KAH6889301.1"/>
    <property type="molecule type" value="Genomic_DNA"/>
</dbReference>
<organism evidence="2 3">
    <name type="scientific">Thelonectria olida</name>
    <dbReference type="NCBI Taxonomy" id="1576542"/>
    <lineage>
        <taxon>Eukaryota</taxon>
        <taxon>Fungi</taxon>
        <taxon>Dikarya</taxon>
        <taxon>Ascomycota</taxon>
        <taxon>Pezizomycotina</taxon>
        <taxon>Sordariomycetes</taxon>
        <taxon>Hypocreomycetidae</taxon>
        <taxon>Hypocreales</taxon>
        <taxon>Nectriaceae</taxon>
        <taxon>Thelonectria</taxon>
    </lineage>
</organism>
<keyword evidence="3" id="KW-1185">Reference proteome</keyword>
<name>A0A9P9APS5_9HYPO</name>
<evidence type="ECO:0000313" key="2">
    <source>
        <dbReference type="EMBL" id="KAH6889301.1"/>
    </source>
</evidence>
<reference evidence="2 3" key="1">
    <citation type="journal article" date="2021" name="Nat. Commun.">
        <title>Genetic determinants of endophytism in the Arabidopsis root mycobiome.</title>
        <authorList>
            <person name="Mesny F."/>
            <person name="Miyauchi S."/>
            <person name="Thiergart T."/>
            <person name="Pickel B."/>
            <person name="Atanasova L."/>
            <person name="Karlsson M."/>
            <person name="Huettel B."/>
            <person name="Barry K.W."/>
            <person name="Haridas S."/>
            <person name="Chen C."/>
            <person name="Bauer D."/>
            <person name="Andreopoulos W."/>
            <person name="Pangilinan J."/>
            <person name="LaButti K."/>
            <person name="Riley R."/>
            <person name="Lipzen A."/>
            <person name="Clum A."/>
            <person name="Drula E."/>
            <person name="Henrissat B."/>
            <person name="Kohler A."/>
            <person name="Grigoriev I.V."/>
            <person name="Martin F.M."/>
            <person name="Hacquard S."/>
        </authorList>
    </citation>
    <scope>NUCLEOTIDE SEQUENCE [LARGE SCALE GENOMIC DNA]</scope>
    <source>
        <strain evidence="2 3">MPI-CAGE-CH-0241</strain>
    </source>
</reference>
<sequence>MWLLNVATLALEEFVGEVDHPYAILSHTWEADEVSFADYVAQNCQHKSGYEKIKGFRQLAESEGFQYAWLDTCCIDKTSSAELFEAINSMFQWYRDAAVCLILPTCDPARAGP</sequence>
<feature type="domain" description="Heterokaryon incompatibility" evidence="1">
    <location>
        <begin position="22"/>
        <end position="103"/>
    </location>
</feature>
<dbReference type="PANTHER" id="PTHR10622:SF12">
    <property type="entry name" value="HET DOMAIN-CONTAINING PROTEIN"/>
    <property type="match status" value="1"/>
</dbReference>
<evidence type="ECO:0000313" key="3">
    <source>
        <dbReference type="Proteomes" id="UP000777438"/>
    </source>
</evidence>
<dbReference type="OrthoDB" id="20872at2759"/>